<sequence>MLGYVVYATSEQWIKTRKLNLGQRDMAQDSIVGTWVVNHLEGAIPKFKYKYTFSAPTGNKPGSVQWRDFWDAGSNGVGTWTRIGGRVNINWTRSSTTNEYLMMAPTVLGDRASGVATTSYGTFATLAERTDVVDPTQDLMQQWADNYGNFESPYICPWAIPYSLYIAPKKTTFKPNKAPLTKINGLAVHTTWIYQSLSGPACVSSCVNDWAGRGVGAHFIIVTDGTLIQVNPINRVANAQGGIANNFWISVEIQTRESEATPNQIMSAQFLFSWVVGKVGCRKALATGFVGDCLVPKDPMQAALAANAKRDYDPVTKRICSETTTKLNEAVMSSGLSCHYWLYPIKPCPGTPLLKQLPLIAKGY</sequence>
<gene>
    <name evidence="2" type="ORF">GGR33_001772</name>
</gene>
<evidence type="ECO:0000259" key="1">
    <source>
        <dbReference type="Pfam" id="PF01510"/>
    </source>
</evidence>
<dbReference type="Proteomes" id="UP000517759">
    <property type="component" value="Unassembled WGS sequence"/>
</dbReference>
<reference evidence="2 3" key="1">
    <citation type="submission" date="2020-08" db="EMBL/GenBank/DDBJ databases">
        <title>Genomic Encyclopedia of Type Strains, Phase IV (KMG-IV): sequencing the most valuable type-strain genomes for metagenomic binning, comparative biology and taxonomic classification.</title>
        <authorList>
            <person name="Goeker M."/>
        </authorList>
    </citation>
    <scope>NUCLEOTIDE SEQUENCE [LARGE SCALE GENOMIC DNA]</scope>
    <source>
        <strain evidence="2 3">DSM 24105</strain>
    </source>
</reference>
<dbReference type="Pfam" id="PF01510">
    <property type="entry name" value="Amidase_2"/>
    <property type="match status" value="1"/>
</dbReference>
<dbReference type="EMBL" id="JACIDN010000003">
    <property type="protein sequence ID" value="MBB3902277.1"/>
    <property type="molecule type" value="Genomic_DNA"/>
</dbReference>
<protein>
    <recommendedName>
        <fullName evidence="1">N-acetylmuramoyl-L-alanine amidase domain-containing protein</fullName>
    </recommendedName>
</protein>
<organism evidence="2 3">
    <name type="scientific">Methylobacterium brachythecii</name>
    <dbReference type="NCBI Taxonomy" id="1176177"/>
    <lineage>
        <taxon>Bacteria</taxon>
        <taxon>Pseudomonadati</taxon>
        <taxon>Pseudomonadota</taxon>
        <taxon>Alphaproteobacteria</taxon>
        <taxon>Hyphomicrobiales</taxon>
        <taxon>Methylobacteriaceae</taxon>
        <taxon>Methylobacterium</taxon>
    </lineage>
</organism>
<comment type="caution">
    <text evidence="2">The sequence shown here is derived from an EMBL/GenBank/DDBJ whole genome shotgun (WGS) entry which is preliminary data.</text>
</comment>
<name>A0A7W6AFD9_9HYPH</name>
<dbReference type="Gene3D" id="3.40.80.10">
    <property type="entry name" value="Peptidoglycan recognition protein-like"/>
    <property type="match status" value="1"/>
</dbReference>
<accession>A0A7W6AFD9</accession>
<proteinExistence type="predicted"/>
<feature type="domain" description="N-acetylmuramoyl-L-alanine amidase" evidence="1">
    <location>
        <begin position="181"/>
        <end position="282"/>
    </location>
</feature>
<evidence type="ECO:0000313" key="2">
    <source>
        <dbReference type="EMBL" id="MBB3902277.1"/>
    </source>
</evidence>
<dbReference type="InterPro" id="IPR036505">
    <property type="entry name" value="Amidase/PGRP_sf"/>
</dbReference>
<dbReference type="InterPro" id="IPR002502">
    <property type="entry name" value="Amidase_domain"/>
</dbReference>
<dbReference type="SUPFAM" id="SSF55846">
    <property type="entry name" value="N-acetylmuramoyl-L-alanine amidase-like"/>
    <property type="match status" value="1"/>
</dbReference>
<dbReference type="GO" id="GO:0009253">
    <property type="term" value="P:peptidoglycan catabolic process"/>
    <property type="evidence" value="ECO:0007669"/>
    <property type="project" value="InterPro"/>
</dbReference>
<dbReference type="GO" id="GO:0008745">
    <property type="term" value="F:N-acetylmuramoyl-L-alanine amidase activity"/>
    <property type="evidence" value="ECO:0007669"/>
    <property type="project" value="InterPro"/>
</dbReference>
<dbReference type="AlphaFoldDB" id="A0A7W6AFD9"/>
<evidence type="ECO:0000313" key="3">
    <source>
        <dbReference type="Proteomes" id="UP000517759"/>
    </source>
</evidence>